<organism evidence="4 5">
    <name type="scientific">Roseateles violae</name>
    <dbReference type="NCBI Taxonomy" id="3058042"/>
    <lineage>
        <taxon>Bacteria</taxon>
        <taxon>Pseudomonadati</taxon>
        <taxon>Pseudomonadota</taxon>
        <taxon>Betaproteobacteria</taxon>
        <taxon>Burkholderiales</taxon>
        <taxon>Sphaerotilaceae</taxon>
        <taxon>Roseateles</taxon>
    </lineage>
</organism>
<dbReference type="EMBL" id="JAUHHC010000002">
    <property type="protein sequence ID" value="MDN3919907.1"/>
    <property type="molecule type" value="Genomic_DNA"/>
</dbReference>
<evidence type="ECO:0000313" key="5">
    <source>
        <dbReference type="Proteomes" id="UP001228044"/>
    </source>
</evidence>
<dbReference type="InterPro" id="IPR013766">
    <property type="entry name" value="Thioredoxin_domain"/>
</dbReference>
<dbReference type="InterPro" id="IPR017937">
    <property type="entry name" value="Thioredoxin_CS"/>
</dbReference>
<dbReference type="PANTHER" id="PTHR42852">
    <property type="entry name" value="THIOL:DISULFIDE INTERCHANGE PROTEIN DSBE"/>
    <property type="match status" value="1"/>
</dbReference>
<evidence type="ECO:0000259" key="3">
    <source>
        <dbReference type="PROSITE" id="PS51352"/>
    </source>
</evidence>
<dbReference type="PROSITE" id="PS00194">
    <property type="entry name" value="THIOREDOXIN_1"/>
    <property type="match status" value="1"/>
</dbReference>
<evidence type="ECO:0000256" key="1">
    <source>
        <dbReference type="ARBA" id="ARBA00023284"/>
    </source>
</evidence>
<evidence type="ECO:0000313" key="4">
    <source>
        <dbReference type="EMBL" id="MDN3919907.1"/>
    </source>
</evidence>
<feature type="chain" id="PRO_5045647096" evidence="2">
    <location>
        <begin position="23"/>
        <end position="183"/>
    </location>
</feature>
<comment type="caution">
    <text evidence="4">The sequence shown here is derived from an EMBL/GenBank/DDBJ whole genome shotgun (WGS) entry which is preliminary data.</text>
</comment>
<dbReference type="InterPro" id="IPR000866">
    <property type="entry name" value="AhpC/TSA"/>
</dbReference>
<dbReference type="SUPFAM" id="SSF52833">
    <property type="entry name" value="Thioredoxin-like"/>
    <property type="match status" value="1"/>
</dbReference>
<dbReference type="CDD" id="cd02966">
    <property type="entry name" value="TlpA_like_family"/>
    <property type="match status" value="1"/>
</dbReference>
<dbReference type="RefSeq" id="WP_290358227.1">
    <property type="nucleotide sequence ID" value="NZ_JAUHHC010000002.1"/>
</dbReference>
<accession>A0ABT8DU46</accession>
<protein>
    <submittedName>
        <fullName evidence="4">TlpA disulfide reductase family protein</fullName>
    </submittedName>
</protein>
<dbReference type="InterPro" id="IPR036249">
    <property type="entry name" value="Thioredoxin-like_sf"/>
</dbReference>
<keyword evidence="2" id="KW-0732">Signal</keyword>
<dbReference type="Pfam" id="PF00578">
    <property type="entry name" value="AhpC-TSA"/>
    <property type="match status" value="1"/>
</dbReference>
<evidence type="ECO:0000256" key="2">
    <source>
        <dbReference type="SAM" id="SignalP"/>
    </source>
</evidence>
<dbReference type="Proteomes" id="UP001228044">
    <property type="component" value="Unassembled WGS sequence"/>
</dbReference>
<reference evidence="4 5" key="1">
    <citation type="submission" date="2023-06" db="EMBL/GenBank/DDBJ databases">
        <title>Pelomonas sp. PFR6 16S ribosomal RNA gene Genome sequencing and assembly.</title>
        <authorList>
            <person name="Woo H."/>
        </authorList>
    </citation>
    <scope>NUCLEOTIDE SEQUENCE [LARGE SCALE GENOMIC DNA]</scope>
    <source>
        <strain evidence="4 5">PFR6</strain>
    </source>
</reference>
<keyword evidence="1" id="KW-0676">Redox-active center</keyword>
<dbReference type="InterPro" id="IPR050553">
    <property type="entry name" value="Thioredoxin_ResA/DsbE_sf"/>
</dbReference>
<dbReference type="PANTHER" id="PTHR42852:SF17">
    <property type="entry name" value="THIOREDOXIN-LIKE PROTEIN HI_1115"/>
    <property type="match status" value="1"/>
</dbReference>
<gene>
    <name evidence="4" type="ORF">QWJ38_06405</name>
</gene>
<sequence>MFRSRRNVLTLIAAGLAAPLRAADGGWLRRSWPRNQPTPALDLPGFDGPGFKLAEARGKLVLLNFWASWCEPCRSEMPALELLAQRYEREGLLVVAVNHRETDAAIRRFLQAMPVELPIVRDADGAASRAFGARMFPTSVLIARDGRALFSIIGELDWNAAEPRQWIEQALSTKSSNSQDKTI</sequence>
<feature type="signal peptide" evidence="2">
    <location>
        <begin position="1"/>
        <end position="22"/>
    </location>
</feature>
<keyword evidence="5" id="KW-1185">Reference proteome</keyword>
<feature type="domain" description="Thioredoxin" evidence="3">
    <location>
        <begin position="32"/>
        <end position="172"/>
    </location>
</feature>
<name>A0ABT8DU46_9BURK</name>
<dbReference type="PROSITE" id="PS51352">
    <property type="entry name" value="THIOREDOXIN_2"/>
    <property type="match status" value="1"/>
</dbReference>
<dbReference type="Gene3D" id="3.40.30.10">
    <property type="entry name" value="Glutaredoxin"/>
    <property type="match status" value="1"/>
</dbReference>
<proteinExistence type="predicted"/>